<name>A0A4R7VDG6_9PSEU</name>
<dbReference type="Proteomes" id="UP000294927">
    <property type="component" value="Unassembled WGS sequence"/>
</dbReference>
<dbReference type="RefSeq" id="WP_133905540.1">
    <property type="nucleotide sequence ID" value="NZ_SOCP01000010.1"/>
</dbReference>
<dbReference type="Pfam" id="PF07730">
    <property type="entry name" value="HisKA_3"/>
    <property type="match status" value="1"/>
</dbReference>
<proteinExistence type="predicted"/>
<dbReference type="GO" id="GO:0000155">
    <property type="term" value="F:phosphorelay sensor kinase activity"/>
    <property type="evidence" value="ECO:0007669"/>
    <property type="project" value="InterPro"/>
</dbReference>
<dbReference type="GO" id="GO:0016020">
    <property type="term" value="C:membrane"/>
    <property type="evidence" value="ECO:0007669"/>
    <property type="project" value="InterPro"/>
</dbReference>
<dbReference type="EMBL" id="SOCP01000010">
    <property type="protein sequence ID" value="TDV47038.1"/>
    <property type="molecule type" value="Genomic_DNA"/>
</dbReference>
<evidence type="ECO:0000256" key="5">
    <source>
        <dbReference type="ARBA" id="ARBA00022741"/>
    </source>
</evidence>
<gene>
    <name evidence="12" type="ORF">CLV71_110221</name>
</gene>
<evidence type="ECO:0000256" key="8">
    <source>
        <dbReference type="ARBA" id="ARBA00023012"/>
    </source>
</evidence>
<dbReference type="Gene3D" id="3.30.565.10">
    <property type="entry name" value="Histidine kinase-like ATPase, C-terminal domain"/>
    <property type="match status" value="1"/>
</dbReference>
<reference evidence="12 13" key="1">
    <citation type="submission" date="2019-03" db="EMBL/GenBank/DDBJ databases">
        <title>Genomic Encyclopedia of Archaeal and Bacterial Type Strains, Phase II (KMG-II): from individual species to whole genera.</title>
        <authorList>
            <person name="Goeker M."/>
        </authorList>
    </citation>
    <scope>NUCLEOTIDE SEQUENCE [LARGE SCALE GENOMIC DNA]</scope>
    <source>
        <strain evidence="12 13">DSM 45499</strain>
    </source>
</reference>
<keyword evidence="10" id="KW-0472">Membrane</keyword>
<keyword evidence="7" id="KW-0067">ATP-binding</keyword>
<evidence type="ECO:0000256" key="3">
    <source>
        <dbReference type="ARBA" id="ARBA00022553"/>
    </source>
</evidence>
<dbReference type="PANTHER" id="PTHR24421">
    <property type="entry name" value="NITRATE/NITRITE SENSOR PROTEIN NARX-RELATED"/>
    <property type="match status" value="1"/>
</dbReference>
<evidence type="ECO:0000256" key="9">
    <source>
        <dbReference type="SAM" id="Coils"/>
    </source>
</evidence>
<feature type="coiled-coil region" evidence="9">
    <location>
        <begin position="94"/>
        <end position="121"/>
    </location>
</feature>
<dbReference type="SUPFAM" id="SSF55874">
    <property type="entry name" value="ATPase domain of HSP90 chaperone/DNA topoisomerase II/histidine kinase"/>
    <property type="match status" value="1"/>
</dbReference>
<feature type="transmembrane region" description="Helical" evidence="10">
    <location>
        <begin position="28"/>
        <end position="43"/>
    </location>
</feature>
<organism evidence="12 13">
    <name type="scientific">Actinophytocola oryzae</name>
    <dbReference type="NCBI Taxonomy" id="502181"/>
    <lineage>
        <taxon>Bacteria</taxon>
        <taxon>Bacillati</taxon>
        <taxon>Actinomycetota</taxon>
        <taxon>Actinomycetes</taxon>
        <taxon>Pseudonocardiales</taxon>
        <taxon>Pseudonocardiaceae</taxon>
    </lineage>
</organism>
<dbReference type="EC" id="2.7.13.3" evidence="2"/>
<evidence type="ECO:0000259" key="11">
    <source>
        <dbReference type="Pfam" id="PF07730"/>
    </source>
</evidence>
<dbReference type="InterPro" id="IPR050482">
    <property type="entry name" value="Sensor_HK_TwoCompSys"/>
</dbReference>
<accession>A0A4R7VDG6</accession>
<dbReference type="OrthoDB" id="227596at2"/>
<keyword evidence="4" id="KW-0808">Transferase</keyword>
<protein>
    <recommendedName>
        <fullName evidence="2">histidine kinase</fullName>
        <ecNumber evidence="2">2.7.13.3</ecNumber>
    </recommendedName>
</protein>
<dbReference type="GO" id="GO:0005524">
    <property type="term" value="F:ATP binding"/>
    <property type="evidence" value="ECO:0007669"/>
    <property type="project" value="UniProtKB-KW"/>
</dbReference>
<evidence type="ECO:0000313" key="13">
    <source>
        <dbReference type="Proteomes" id="UP000294927"/>
    </source>
</evidence>
<feature type="domain" description="Signal transduction histidine kinase subgroup 3 dimerisation and phosphoacceptor" evidence="11">
    <location>
        <begin position="126"/>
        <end position="191"/>
    </location>
</feature>
<dbReference type="AlphaFoldDB" id="A0A4R7VDG6"/>
<keyword evidence="8" id="KW-0902">Two-component regulatory system</keyword>
<evidence type="ECO:0000256" key="7">
    <source>
        <dbReference type="ARBA" id="ARBA00022840"/>
    </source>
</evidence>
<evidence type="ECO:0000256" key="6">
    <source>
        <dbReference type="ARBA" id="ARBA00022777"/>
    </source>
</evidence>
<evidence type="ECO:0000256" key="4">
    <source>
        <dbReference type="ARBA" id="ARBA00022679"/>
    </source>
</evidence>
<keyword evidence="5" id="KW-0547">Nucleotide-binding</keyword>
<sequence>MFPTVSLGLLAGLGLVSGLGVDSLPLWRAALYLVLAVLAYLHGRRLDGRFGWQILLGVGVAGAGVAFVDIGEATSALLSMAVMIGLPWLAGRYRRQQALLIETERERVRQLEREQEHVAERARLNERGRVAAELHDSLGHELALIALRAGSLELSPQLTAEHRQTAGEMRASAVAATDRLRQVLEMLRDRDEVPPVAEIVGRARDAGMVVHVDGLAVMPTLVDQAVRRVVREALTNAARHAPGAPVDVRLAVTERRVALVVSNPAAEARPGGGSGLVGLRERVRLLGGRLETTHDQGRFELTAEVPVA</sequence>
<keyword evidence="9" id="KW-0175">Coiled coil</keyword>
<dbReference type="Gene3D" id="1.20.5.1930">
    <property type="match status" value="1"/>
</dbReference>
<feature type="transmembrane region" description="Helical" evidence="10">
    <location>
        <begin position="50"/>
        <end position="68"/>
    </location>
</feature>
<dbReference type="PANTHER" id="PTHR24421:SF10">
    <property type="entry name" value="NITRATE_NITRITE SENSOR PROTEIN NARQ"/>
    <property type="match status" value="1"/>
</dbReference>
<dbReference type="GO" id="GO:0046983">
    <property type="term" value="F:protein dimerization activity"/>
    <property type="evidence" value="ECO:0007669"/>
    <property type="project" value="InterPro"/>
</dbReference>
<keyword evidence="10" id="KW-0812">Transmembrane</keyword>
<keyword evidence="3" id="KW-0597">Phosphoprotein</keyword>
<comment type="catalytic activity">
    <reaction evidence="1">
        <text>ATP + protein L-histidine = ADP + protein N-phospho-L-histidine.</text>
        <dbReference type="EC" id="2.7.13.3"/>
    </reaction>
</comment>
<evidence type="ECO:0000256" key="10">
    <source>
        <dbReference type="SAM" id="Phobius"/>
    </source>
</evidence>
<evidence type="ECO:0000256" key="1">
    <source>
        <dbReference type="ARBA" id="ARBA00000085"/>
    </source>
</evidence>
<evidence type="ECO:0000256" key="2">
    <source>
        <dbReference type="ARBA" id="ARBA00012438"/>
    </source>
</evidence>
<comment type="caution">
    <text evidence="12">The sequence shown here is derived from an EMBL/GenBank/DDBJ whole genome shotgun (WGS) entry which is preliminary data.</text>
</comment>
<keyword evidence="13" id="KW-1185">Reference proteome</keyword>
<keyword evidence="6 12" id="KW-0418">Kinase</keyword>
<evidence type="ECO:0000313" key="12">
    <source>
        <dbReference type="EMBL" id="TDV47038.1"/>
    </source>
</evidence>
<dbReference type="InterPro" id="IPR011712">
    <property type="entry name" value="Sig_transdc_His_kin_sub3_dim/P"/>
</dbReference>
<dbReference type="CDD" id="cd16917">
    <property type="entry name" value="HATPase_UhpB-NarQ-NarX-like"/>
    <property type="match status" value="1"/>
</dbReference>
<keyword evidence="10" id="KW-1133">Transmembrane helix</keyword>
<dbReference type="InterPro" id="IPR036890">
    <property type="entry name" value="HATPase_C_sf"/>
</dbReference>